<evidence type="ECO:0008006" key="9">
    <source>
        <dbReference type="Google" id="ProtNLM"/>
    </source>
</evidence>
<dbReference type="SUPFAM" id="SSF101936">
    <property type="entry name" value="DNA-binding pseudobarrel domain"/>
    <property type="match status" value="1"/>
</dbReference>
<dbReference type="Gene3D" id="2.40.330.10">
    <property type="entry name" value="DNA-binding pseudobarrel domain"/>
    <property type="match status" value="1"/>
</dbReference>
<evidence type="ECO:0000313" key="8">
    <source>
        <dbReference type="Proteomes" id="UP001372338"/>
    </source>
</evidence>
<name>A0AAN9FF34_CROPI</name>
<organism evidence="7 8">
    <name type="scientific">Crotalaria pallida</name>
    <name type="common">Smooth rattlebox</name>
    <name type="synonym">Crotalaria striata</name>
    <dbReference type="NCBI Taxonomy" id="3830"/>
    <lineage>
        <taxon>Eukaryota</taxon>
        <taxon>Viridiplantae</taxon>
        <taxon>Streptophyta</taxon>
        <taxon>Embryophyta</taxon>
        <taxon>Tracheophyta</taxon>
        <taxon>Spermatophyta</taxon>
        <taxon>Magnoliopsida</taxon>
        <taxon>eudicotyledons</taxon>
        <taxon>Gunneridae</taxon>
        <taxon>Pentapetalae</taxon>
        <taxon>rosids</taxon>
        <taxon>fabids</taxon>
        <taxon>Fabales</taxon>
        <taxon>Fabaceae</taxon>
        <taxon>Papilionoideae</taxon>
        <taxon>50 kb inversion clade</taxon>
        <taxon>genistoids sensu lato</taxon>
        <taxon>core genistoids</taxon>
        <taxon>Crotalarieae</taxon>
        <taxon>Crotalaria</taxon>
    </lineage>
</organism>
<dbReference type="GO" id="GO:0005634">
    <property type="term" value="C:nucleus"/>
    <property type="evidence" value="ECO:0007669"/>
    <property type="project" value="UniProtKB-SubCell"/>
</dbReference>
<evidence type="ECO:0000256" key="4">
    <source>
        <dbReference type="ARBA" id="ARBA00023163"/>
    </source>
</evidence>
<dbReference type="AlphaFoldDB" id="A0AAN9FF34"/>
<accession>A0AAN9FF34</accession>
<evidence type="ECO:0000256" key="1">
    <source>
        <dbReference type="ARBA" id="ARBA00004123"/>
    </source>
</evidence>
<sequence length="132" mass="14351">MAPAKTTEVPKSATDPPDGRSMHEASHFKTPPTRNLPPIFVNACINNQLNTITLRGIDANGNGNGLETTCGLYVNDPNYRITNGWRDFCHGMGIEAGFGLVLGVVDEARNIVTVQIEDHGNNDDDNEDNNDE</sequence>
<gene>
    <name evidence="7" type="ORF">RIF29_15597</name>
</gene>
<dbReference type="GO" id="GO:0003677">
    <property type="term" value="F:DNA binding"/>
    <property type="evidence" value="ECO:0007669"/>
    <property type="project" value="UniProtKB-KW"/>
</dbReference>
<comment type="caution">
    <text evidence="7">The sequence shown here is derived from an EMBL/GenBank/DDBJ whole genome shotgun (WGS) entry which is preliminary data.</text>
</comment>
<dbReference type="Proteomes" id="UP001372338">
    <property type="component" value="Unassembled WGS sequence"/>
</dbReference>
<dbReference type="EMBL" id="JAYWIO010000003">
    <property type="protein sequence ID" value="KAK7274505.1"/>
    <property type="molecule type" value="Genomic_DNA"/>
</dbReference>
<evidence type="ECO:0000256" key="5">
    <source>
        <dbReference type="ARBA" id="ARBA00023242"/>
    </source>
</evidence>
<evidence type="ECO:0000256" key="6">
    <source>
        <dbReference type="SAM" id="MobiDB-lite"/>
    </source>
</evidence>
<evidence type="ECO:0000313" key="7">
    <source>
        <dbReference type="EMBL" id="KAK7274505.1"/>
    </source>
</evidence>
<evidence type="ECO:0000256" key="3">
    <source>
        <dbReference type="ARBA" id="ARBA00023125"/>
    </source>
</evidence>
<keyword evidence="2" id="KW-0805">Transcription regulation</keyword>
<feature type="compositionally biased region" description="Basic and acidic residues" evidence="6">
    <location>
        <begin position="17"/>
        <end position="27"/>
    </location>
</feature>
<keyword evidence="5" id="KW-0539">Nucleus</keyword>
<comment type="subcellular location">
    <subcellularLocation>
        <location evidence="1">Nucleus</location>
    </subcellularLocation>
</comment>
<keyword evidence="8" id="KW-1185">Reference proteome</keyword>
<reference evidence="7 8" key="1">
    <citation type="submission" date="2024-01" db="EMBL/GenBank/DDBJ databases">
        <title>The genomes of 5 underutilized Papilionoideae crops provide insights into root nodulation and disease resistanc.</title>
        <authorList>
            <person name="Yuan L."/>
        </authorList>
    </citation>
    <scope>NUCLEOTIDE SEQUENCE [LARGE SCALE GENOMIC DNA]</scope>
    <source>
        <strain evidence="7">ZHUSHIDOU_FW_LH</strain>
        <tissue evidence="7">Leaf</tissue>
    </source>
</reference>
<evidence type="ECO:0000256" key="2">
    <source>
        <dbReference type="ARBA" id="ARBA00023015"/>
    </source>
</evidence>
<feature type="region of interest" description="Disordered" evidence="6">
    <location>
        <begin position="1"/>
        <end position="34"/>
    </location>
</feature>
<keyword evidence="3" id="KW-0238">DNA-binding</keyword>
<proteinExistence type="predicted"/>
<dbReference type="InterPro" id="IPR015300">
    <property type="entry name" value="DNA-bd_pseudobarrel_sf"/>
</dbReference>
<keyword evidence="4" id="KW-0804">Transcription</keyword>
<protein>
    <recommendedName>
        <fullName evidence="9">TF-B3 domain-containing protein</fullName>
    </recommendedName>
</protein>